<evidence type="ECO:0000256" key="1">
    <source>
        <dbReference type="SAM" id="SignalP"/>
    </source>
</evidence>
<reference evidence="2 3" key="1">
    <citation type="submission" date="2017-08" db="EMBL/GenBank/DDBJ databases">
        <title>Harnessing the power of phylogenomics to disentangle the directionality and signatures of interkingdom host jumping in the parasitic fungal genus Tolypocladium.</title>
        <authorList>
            <person name="Quandt C.A."/>
            <person name="Patterson W."/>
            <person name="Spatafora J.W."/>
        </authorList>
    </citation>
    <scope>NUCLEOTIDE SEQUENCE [LARGE SCALE GENOMIC DNA]</scope>
    <source>
        <strain evidence="2 3">CBS 113982</strain>
    </source>
</reference>
<name>A0A2K3Q7K2_9HYPO</name>
<keyword evidence="1" id="KW-0732">Signal</keyword>
<evidence type="ECO:0000313" key="3">
    <source>
        <dbReference type="Proteomes" id="UP000236621"/>
    </source>
</evidence>
<sequence>MRLTTSAVLAALGIASLATAFDAVKAIQQTAPGATSCPSPPGDCRTAAQAAPFIIKSLEAYGVDCPKEMASVVALMAFESVDFRYKHNVSPGRPGQGTANMQMANYNLLYAKGIPAVEGNVTDMASVDGLPADRLNWILSLVKPDEYNFGSGPWFLTTQCGADVRRKLRDNVDEGFQAYMNCVGVTVTDDRKAYFDRAKKAFGVA</sequence>
<organism evidence="2 3">
    <name type="scientific">Tolypocladium capitatum</name>
    <dbReference type="NCBI Taxonomy" id="45235"/>
    <lineage>
        <taxon>Eukaryota</taxon>
        <taxon>Fungi</taxon>
        <taxon>Dikarya</taxon>
        <taxon>Ascomycota</taxon>
        <taxon>Pezizomycotina</taxon>
        <taxon>Sordariomycetes</taxon>
        <taxon>Hypocreomycetidae</taxon>
        <taxon>Hypocreales</taxon>
        <taxon>Ophiocordycipitaceae</taxon>
        <taxon>Tolypocladium</taxon>
    </lineage>
</organism>
<dbReference type="STRING" id="45235.A0A2K3Q7K2"/>
<proteinExistence type="predicted"/>
<dbReference type="OrthoDB" id="2349272at2759"/>
<feature type="signal peptide" evidence="1">
    <location>
        <begin position="1"/>
        <end position="20"/>
    </location>
</feature>
<protein>
    <submittedName>
        <fullName evidence="2">Uncharacterized protein</fullName>
    </submittedName>
</protein>
<gene>
    <name evidence="2" type="ORF">TCAP_06595</name>
</gene>
<evidence type="ECO:0000313" key="2">
    <source>
        <dbReference type="EMBL" id="PNY23453.1"/>
    </source>
</evidence>
<dbReference type="AlphaFoldDB" id="A0A2K3Q7K2"/>
<accession>A0A2K3Q7K2</accession>
<comment type="caution">
    <text evidence="2">The sequence shown here is derived from an EMBL/GenBank/DDBJ whole genome shotgun (WGS) entry which is preliminary data.</text>
</comment>
<keyword evidence="3" id="KW-1185">Reference proteome</keyword>
<dbReference type="Proteomes" id="UP000236621">
    <property type="component" value="Unassembled WGS sequence"/>
</dbReference>
<dbReference type="EMBL" id="NRSZ01001092">
    <property type="protein sequence ID" value="PNY23453.1"/>
    <property type="molecule type" value="Genomic_DNA"/>
</dbReference>
<feature type="chain" id="PRO_5014456864" evidence="1">
    <location>
        <begin position="21"/>
        <end position="205"/>
    </location>
</feature>